<evidence type="ECO:0000259" key="8">
    <source>
        <dbReference type="Pfam" id="PF00248"/>
    </source>
</evidence>
<dbReference type="Gene3D" id="3.20.20.100">
    <property type="entry name" value="NADP-dependent oxidoreductase domain"/>
    <property type="match status" value="1"/>
</dbReference>
<evidence type="ECO:0000313" key="10">
    <source>
        <dbReference type="Proteomes" id="UP000769156"/>
    </source>
</evidence>
<protein>
    <submittedName>
        <fullName evidence="9">Aldo/keto reductase</fullName>
    </submittedName>
</protein>
<dbReference type="EMBL" id="DYVY01000009">
    <property type="protein sequence ID" value="HJF93221.1"/>
    <property type="molecule type" value="Genomic_DNA"/>
</dbReference>
<evidence type="ECO:0000313" key="9">
    <source>
        <dbReference type="EMBL" id="HJF93221.1"/>
    </source>
</evidence>
<dbReference type="InterPro" id="IPR023210">
    <property type="entry name" value="NADP_OxRdtase_dom"/>
</dbReference>
<evidence type="ECO:0000256" key="3">
    <source>
        <dbReference type="ARBA" id="ARBA00023002"/>
    </source>
</evidence>
<feature type="compositionally biased region" description="Polar residues" evidence="7">
    <location>
        <begin position="267"/>
        <end position="278"/>
    </location>
</feature>
<comment type="caution">
    <text evidence="9">The sequence shown here is derived from an EMBL/GenBank/DDBJ whole genome shotgun (WGS) entry which is preliminary data.</text>
</comment>
<dbReference type="PROSITE" id="PS00062">
    <property type="entry name" value="ALDOKETO_REDUCTASE_2"/>
    <property type="match status" value="1"/>
</dbReference>
<evidence type="ECO:0000256" key="7">
    <source>
        <dbReference type="SAM" id="MobiDB-lite"/>
    </source>
</evidence>
<dbReference type="Pfam" id="PF00248">
    <property type="entry name" value="Aldo_ket_red"/>
    <property type="match status" value="1"/>
</dbReference>
<dbReference type="PROSITE" id="PS00063">
    <property type="entry name" value="ALDOKETO_REDUCTASE_3"/>
    <property type="match status" value="1"/>
</dbReference>
<evidence type="ECO:0000256" key="4">
    <source>
        <dbReference type="PIRSR" id="PIRSR000097-1"/>
    </source>
</evidence>
<gene>
    <name evidence="9" type="ORF">K8V82_00310</name>
</gene>
<keyword evidence="2" id="KW-0521">NADP</keyword>
<keyword evidence="3" id="KW-0560">Oxidoreductase</keyword>
<dbReference type="GO" id="GO:0016616">
    <property type="term" value="F:oxidoreductase activity, acting on the CH-OH group of donors, NAD or NADP as acceptor"/>
    <property type="evidence" value="ECO:0007669"/>
    <property type="project" value="UniProtKB-ARBA"/>
</dbReference>
<evidence type="ECO:0000256" key="2">
    <source>
        <dbReference type="ARBA" id="ARBA00022857"/>
    </source>
</evidence>
<dbReference type="CDD" id="cd19071">
    <property type="entry name" value="AKR_AKR1-5-like"/>
    <property type="match status" value="1"/>
</dbReference>
<dbReference type="InterPro" id="IPR020471">
    <property type="entry name" value="AKR"/>
</dbReference>
<feature type="site" description="Lowers pKa of active site Tyr" evidence="6">
    <location>
        <position position="77"/>
    </location>
</feature>
<dbReference type="AlphaFoldDB" id="A0A921LCT8"/>
<comment type="similarity">
    <text evidence="1">Belongs to the aldo/keto reductase family.</text>
</comment>
<feature type="active site" description="Proton donor" evidence="4">
    <location>
        <position position="52"/>
    </location>
</feature>
<evidence type="ECO:0000256" key="5">
    <source>
        <dbReference type="PIRSR" id="PIRSR000097-2"/>
    </source>
</evidence>
<dbReference type="PANTHER" id="PTHR43827">
    <property type="entry name" value="2,5-DIKETO-D-GLUCONIC ACID REDUCTASE"/>
    <property type="match status" value="1"/>
</dbReference>
<evidence type="ECO:0000256" key="6">
    <source>
        <dbReference type="PIRSR" id="PIRSR000097-3"/>
    </source>
</evidence>
<dbReference type="FunFam" id="3.20.20.100:FF:000015">
    <property type="entry name" value="Oxidoreductase, aldo/keto reductase family"/>
    <property type="match status" value="1"/>
</dbReference>
<organism evidence="9 10">
    <name type="scientific">Lachnoclostridium phocaeense</name>
    <dbReference type="NCBI Taxonomy" id="1871021"/>
    <lineage>
        <taxon>Bacteria</taxon>
        <taxon>Bacillati</taxon>
        <taxon>Bacillota</taxon>
        <taxon>Clostridia</taxon>
        <taxon>Lachnospirales</taxon>
        <taxon>Lachnospiraceae</taxon>
    </lineage>
</organism>
<feature type="domain" description="NADP-dependent oxidoreductase" evidence="8">
    <location>
        <begin position="20"/>
        <end position="264"/>
    </location>
</feature>
<reference evidence="9" key="2">
    <citation type="submission" date="2021-09" db="EMBL/GenBank/DDBJ databases">
        <authorList>
            <person name="Gilroy R."/>
        </authorList>
    </citation>
    <scope>NUCLEOTIDE SEQUENCE</scope>
    <source>
        <strain evidence="9">ChiSjej5B23-16112</strain>
    </source>
</reference>
<reference evidence="9" key="1">
    <citation type="journal article" date="2021" name="PeerJ">
        <title>Extensive microbial diversity within the chicken gut microbiome revealed by metagenomics and culture.</title>
        <authorList>
            <person name="Gilroy R."/>
            <person name="Ravi A."/>
            <person name="Getino M."/>
            <person name="Pursley I."/>
            <person name="Horton D.L."/>
            <person name="Alikhan N.F."/>
            <person name="Baker D."/>
            <person name="Gharbi K."/>
            <person name="Hall N."/>
            <person name="Watson M."/>
            <person name="Adriaenssens E.M."/>
            <person name="Foster-Nyarko E."/>
            <person name="Jarju S."/>
            <person name="Secka A."/>
            <person name="Antonio M."/>
            <person name="Oren A."/>
            <person name="Chaudhuri R.R."/>
            <person name="La Ragione R."/>
            <person name="Hildebrand F."/>
            <person name="Pallen M.J."/>
        </authorList>
    </citation>
    <scope>NUCLEOTIDE SEQUENCE</scope>
    <source>
        <strain evidence="9">ChiSjej5B23-16112</strain>
    </source>
</reference>
<dbReference type="InterPro" id="IPR036812">
    <property type="entry name" value="NAD(P)_OxRdtase_dom_sf"/>
</dbReference>
<dbReference type="PIRSF" id="PIRSF000097">
    <property type="entry name" value="AKR"/>
    <property type="match status" value="1"/>
</dbReference>
<dbReference type="PANTHER" id="PTHR43827:SF3">
    <property type="entry name" value="NADP-DEPENDENT OXIDOREDUCTASE DOMAIN-CONTAINING PROTEIN"/>
    <property type="match status" value="1"/>
</dbReference>
<dbReference type="SUPFAM" id="SSF51430">
    <property type="entry name" value="NAD(P)-linked oxidoreductase"/>
    <property type="match status" value="1"/>
</dbReference>
<sequence length="287" mass="33162">MKNMYDCYTLNNGVKNPCLGYGTYKAADGKSADIIEMAIEAGYRYFDTASFYGTEEYLAEAIRRSGVPRKEFFITSKAWKTQMGYENVKKAFRQSLEMLETDYLDLYLIHWPLPEEGYEDWKQLDKETWKGLEELYEEGKVRAIGVSNFLPHHIDNLLEDCRVRPAVDQIEFHPGYTQEMTVRYCQEKGILVQAWSPIGRRALLDNEMLQEMAGRYGVSVAQLCIRYAIQRGVVPLPKSSAMERMKQNQDVFGFEIEEEDMYRLGTMPQTGWSGQHPDTGSIRGSER</sequence>
<name>A0A921LCT8_9FIRM</name>
<accession>A0A921LCT8</accession>
<dbReference type="PRINTS" id="PR00069">
    <property type="entry name" value="ALDKETRDTASE"/>
</dbReference>
<feature type="binding site" evidence="5">
    <location>
        <position position="110"/>
    </location>
    <ligand>
        <name>substrate</name>
    </ligand>
</feature>
<dbReference type="Proteomes" id="UP000769156">
    <property type="component" value="Unassembled WGS sequence"/>
</dbReference>
<feature type="region of interest" description="Disordered" evidence="7">
    <location>
        <begin position="266"/>
        <end position="287"/>
    </location>
</feature>
<proteinExistence type="inferred from homology"/>
<dbReference type="InterPro" id="IPR018170">
    <property type="entry name" value="Aldo/ket_reductase_CS"/>
</dbReference>
<evidence type="ECO:0000256" key="1">
    <source>
        <dbReference type="ARBA" id="ARBA00007905"/>
    </source>
</evidence>